<sequence>MDSARVALLEFHELTGLTPEGISGARPEDDGWSFLVDVTELERIPASSSVMATYRVDSDNDGHVRQYERLRRYPRNATDPT</sequence>
<name>A0A562IER6_MICOL</name>
<reference evidence="1 2" key="1">
    <citation type="submission" date="2019-07" db="EMBL/GenBank/DDBJ databases">
        <title>R&amp;d 2014.</title>
        <authorList>
            <person name="Klenk H.-P."/>
        </authorList>
    </citation>
    <scope>NUCLEOTIDE SEQUENCE [LARGE SCALE GENOMIC DNA]</scope>
    <source>
        <strain evidence="1 2">DSM 43868</strain>
    </source>
</reference>
<dbReference type="Pfam" id="PF05800">
    <property type="entry name" value="GvpO"/>
    <property type="match status" value="1"/>
</dbReference>
<organism evidence="1 2">
    <name type="scientific">Micromonospora olivasterospora</name>
    <dbReference type="NCBI Taxonomy" id="1880"/>
    <lineage>
        <taxon>Bacteria</taxon>
        <taxon>Bacillati</taxon>
        <taxon>Actinomycetota</taxon>
        <taxon>Actinomycetes</taxon>
        <taxon>Micromonosporales</taxon>
        <taxon>Micromonosporaceae</taxon>
        <taxon>Micromonospora</taxon>
    </lineage>
</organism>
<keyword evidence="2" id="KW-1185">Reference proteome</keyword>
<evidence type="ECO:0000313" key="1">
    <source>
        <dbReference type="EMBL" id="TWH69074.1"/>
    </source>
</evidence>
<dbReference type="AlphaFoldDB" id="A0A562IER6"/>
<comment type="caution">
    <text evidence="1">The sequence shown here is derived from an EMBL/GenBank/DDBJ whole genome shotgun (WGS) entry which is preliminary data.</text>
</comment>
<proteinExistence type="predicted"/>
<gene>
    <name evidence="1" type="ORF">JD77_04076</name>
</gene>
<dbReference type="InterPro" id="IPR008634">
    <property type="entry name" value="Gas-vesicle_GvpO"/>
</dbReference>
<dbReference type="Proteomes" id="UP000319825">
    <property type="component" value="Unassembled WGS sequence"/>
</dbReference>
<dbReference type="GO" id="GO:0031412">
    <property type="term" value="P:gas vesicle organization"/>
    <property type="evidence" value="ECO:0007669"/>
    <property type="project" value="InterPro"/>
</dbReference>
<accession>A0A562IER6</accession>
<dbReference type="EMBL" id="VLKE01000001">
    <property type="protein sequence ID" value="TWH69074.1"/>
    <property type="molecule type" value="Genomic_DNA"/>
</dbReference>
<protein>
    <submittedName>
        <fullName evidence="1">Gas vesicle protein GvpO</fullName>
    </submittedName>
</protein>
<evidence type="ECO:0000313" key="2">
    <source>
        <dbReference type="Proteomes" id="UP000319825"/>
    </source>
</evidence>